<dbReference type="EMBL" id="BAAAPB010000008">
    <property type="protein sequence ID" value="GAA1976793.1"/>
    <property type="molecule type" value="Genomic_DNA"/>
</dbReference>
<evidence type="ECO:0008006" key="4">
    <source>
        <dbReference type="Google" id="ProtNLM"/>
    </source>
</evidence>
<gene>
    <name evidence="2" type="ORF">GCM10009798_42500</name>
</gene>
<protein>
    <recommendedName>
        <fullName evidence="4">Tetratricopeptide repeat protein</fullName>
    </recommendedName>
</protein>
<accession>A0ABN2RXZ9</accession>
<feature type="region of interest" description="Disordered" evidence="1">
    <location>
        <begin position="344"/>
        <end position="367"/>
    </location>
</feature>
<sequence>MAAVDDARTCGDRAALTEALHLAQHCLLGPAHLDLRLRLGEELLAVAGATMDSFDERRGLLWRTTNLYLAGDPHADRAMNLLRGALDAEPHLAMAYALSAMEVMCAIRAGSLVRAEELAETSADLGRRAGDHDVLGWYGAHLTTIRFFQGRAAELLPILGDLIASPELSEPNDAFLGAMATAASMAGDTWAATTALSRLRRPSLRKLRHNSLWLVTLYGAALAARHLNDAEAAAEIHDLLAPFAELPAMASFAVTCLGSMHFALAATALTLGRTDDGVTRYRAALAANEALGHRPAHVLAEAALADALARTGQSNEALLHRDKARAEADILGMSGWIESWDAAEAAGRPPGPTTPGGWTPGRQRPRDAATAVGVDAPTGRASCVRFGVGWRVRVGDREASIPDSLGMRYLATLVSNPGAVVAALALAGRQVGGHASDATSAQGVIDEQARHAYRARILALESQADEAEAEGRADDAERARSELAWLLEEISRATGINGHDRTFPTDAERARSSVQKAIHRALVRIREVDPAIGEHFAATVSTGTSCSYRPL</sequence>
<name>A0ABN2RXZ9_9ACTN</name>
<reference evidence="2 3" key="1">
    <citation type="journal article" date="2019" name="Int. J. Syst. Evol. Microbiol.">
        <title>The Global Catalogue of Microorganisms (GCM) 10K type strain sequencing project: providing services to taxonomists for standard genome sequencing and annotation.</title>
        <authorList>
            <consortium name="The Broad Institute Genomics Platform"/>
            <consortium name="The Broad Institute Genome Sequencing Center for Infectious Disease"/>
            <person name="Wu L."/>
            <person name="Ma J."/>
        </authorList>
    </citation>
    <scope>NUCLEOTIDE SEQUENCE [LARGE SCALE GENOMIC DNA]</scope>
    <source>
        <strain evidence="2 3">JCM 15309</strain>
    </source>
</reference>
<organism evidence="2 3">
    <name type="scientific">Nocardioides panacihumi</name>
    <dbReference type="NCBI Taxonomy" id="400774"/>
    <lineage>
        <taxon>Bacteria</taxon>
        <taxon>Bacillati</taxon>
        <taxon>Actinomycetota</taxon>
        <taxon>Actinomycetes</taxon>
        <taxon>Propionibacteriales</taxon>
        <taxon>Nocardioidaceae</taxon>
        <taxon>Nocardioides</taxon>
    </lineage>
</organism>
<proteinExistence type="predicted"/>
<dbReference type="Proteomes" id="UP001500571">
    <property type="component" value="Unassembled WGS sequence"/>
</dbReference>
<evidence type="ECO:0000313" key="2">
    <source>
        <dbReference type="EMBL" id="GAA1976793.1"/>
    </source>
</evidence>
<evidence type="ECO:0000313" key="3">
    <source>
        <dbReference type="Proteomes" id="UP001500571"/>
    </source>
</evidence>
<evidence type="ECO:0000256" key="1">
    <source>
        <dbReference type="SAM" id="MobiDB-lite"/>
    </source>
</evidence>
<comment type="caution">
    <text evidence="2">The sequence shown here is derived from an EMBL/GenBank/DDBJ whole genome shotgun (WGS) entry which is preliminary data.</text>
</comment>
<keyword evidence="3" id="KW-1185">Reference proteome</keyword>